<evidence type="ECO:0000313" key="3">
    <source>
        <dbReference type="EMBL" id="APU15754.1"/>
    </source>
</evidence>
<dbReference type="Gene3D" id="1.20.1290.10">
    <property type="entry name" value="AhpD-like"/>
    <property type="match status" value="1"/>
</dbReference>
<dbReference type="NCBIfam" id="TIGR00778">
    <property type="entry name" value="ahpD_dom"/>
    <property type="match status" value="1"/>
</dbReference>
<dbReference type="SUPFAM" id="SSF69118">
    <property type="entry name" value="AhpD-like"/>
    <property type="match status" value="1"/>
</dbReference>
<dbReference type="Proteomes" id="UP000185511">
    <property type="component" value="Chromosome"/>
</dbReference>
<gene>
    <name evidence="3" type="ORF">UA74_18630</name>
</gene>
<dbReference type="GO" id="GO:0051920">
    <property type="term" value="F:peroxiredoxin activity"/>
    <property type="evidence" value="ECO:0007669"/>
    <property type="project" value="InterPro"/>
</dbReference>
<proteinExistence type="predicted"/>
<feature type="compositionally biased region" description="Polar residues" evidence="1">
    <location>
        <begin position="366"/>
        <end position="377"/>
    </location>
</feature>
<dbReference type="EMBL" id="CP016076">
    <property type="protein sequence ID" value="APU15754.1"/>
    <property type="molecule type" value="Genomic_DNA"/>
</dbReference>
<evidence type="ECO:0000313" key="4">
    <source>
        <dbReference type="Proteomes" id="UP000185511"/>
    </source>
</evidence>
<dbReference type="KEGG" id="acad:UA74_18630"/>
<organism evidence="3 4">
    <name type="scientific">Actinoalloteichus fjordicus</name>
    <dbReference type="NCBI Taxonomy" id="1612552"/>
    <lineage>
        <taxon>Bacteria</taxon>
        <taxon>Bacillati</taxon>
        <taxon>Actinomycetota</taxon>
        <taxon>Actinomycetes</taxon>
        <taxon>Pseudonocardiales</taxon>
        <taxon>Pseudonocardiaceae</taxon>
        <taxon>Actinoalloteichus</taxon>
    </lineage>
</organism>
<accession>A0AAC9PSP0</accession>
<sequence length="383" mass="40192">MAGALIRSALRRSLSRTRHVSPVRPSAAVGLVADVYREVERDFGLLAPPIALHSPSPTVLAASWVLLRETLLAAGLVDRTAKEAVAAAVSLSNTCPYCVEVHSTTLRGLGAGTTGEAIAADRLAEVDDDRLGRIAEWARTAGTAPEPPGHPVPFPASHGPELIGVAVAFHYVNRVVNVFLDESALPGTSPGLRAGLGRMLSRYLGATAGGRCEPGRSLPLLPRAPLAPDLSWAAGARSTADALARAAAEMDRAGVRSVPEPVRALVVAELTAWRGEPRGLSRAWALDRVADLPRTARPAGLLALLVAFSSYQVDTSVVAGLRRHGADDATIVDVVAWASFAAARRVGSWMNDGIDVSRDPADRSGARTQRQGRAGSTNDRDAH</sequence>
<reference evidence="4" key="1">
    <citation type="submission" date="2016-06" db="EMBL/GenBank/DDBJ databases">
        <title>Complete genome sequence of Actinoalloteichus fjordicus DSM 46855 (=ADI127-17), type strain of the new species Actinoalloteichus fjordicus.</title>
        <authorList>
            <person name="Ruckert C."/>
            <person name="Nouioui I."/>
            <person name="Willmese J."/>
            <person name="van Wezel G."/>
            <person name="Klenk H.-P."/>
            <person name="Kalinowski J."/>
            <person name="Zotchev S.B."/>
        </authorList>
    </citation>
    <scope>NUCLEOTIDE SEQUENCE [LARGE SCALE GENOMIC DNA]</scope>
    <source>
        <strain evidence="4">ADI127-7</strain>
    </source>
</reference>
<dbReference type="InterPro" id="IPR029032">
    <property type="entry name" value="AhpD-like"/>
</dbReference>
<feature type="domain" description="Carboxymuconolactone decarboxylase-like" evidence="2">
    <location>
        <begin position="61"/>
        <end position="118"/>
    </location>
</feature>
<evidence type="ECO:0000259" key="2">
    <source>
        <dbReference type="Pfam" id="PF02627"/>
    </source>
</evidence>
<dbReference type="AlphaFoldDB" id="A0AAC9PSP0"/>
<keyword evidence="4" id="KW-1185">Reference proteome</keyword>
<protein>
    <submittedName>
        <fullName evidence="3">Alkylhydroperoxidase AhpD family core domain</fullName>
    </submittedName>
</protein>
<evidence type="ECO:0000256" key="1">
    <source>
        <dbReference type="SAM" id="MobiDB-lite"/>
    </source>
</evidence>
<name>A0AAC9PSP0_9PSEU</name>
<dbReference type="RefSeq" id="WP_075741425.1">
    <property type="nucleotide sequence ID" value="NZ_CP016076.1"/>
</dbReference>
<feature type="compositionally biased region" description="Basic and acidic residues" evidence="1">
    <location>
        <begin position="355"/>
        <end position="365"/>
    </location>
</feature>
<feature type="region of interest" description="Disordered" evidence="1">
    <location>
        <begin position="355"/>
        <end position="383"/>
    </location>
</feature>
<dbReference type="Pfam" id="PF02627">
    <property type="entry name" value="CMD"/>
    <property type="match status" value="1"/>
</dbReference>
<dbReference type="InterPro" id="IPR003779">
    <property type="entry name" value="CMD-like"/>
</dbReference>
<dbReference type="InterPro" id="IPR004675">
    <property type="entry name" value="AhpD_core"/>
</dbReference>